<evidence type="ECO:0000313" key="6">
    <source>
        <dbReference type="Proteomes" id="UP000256977"/>
    </source>
</evidence>
<proteinExistence type="predicted"/>
<organism evidence="5 6">
    <name type="scientific">Cohnella phaseoli</name>
    <dbReference type="NCBI Taxonomy" id="456490"/>
    <lineage>
        <taxon>Bacteria</taxon>
        <taxon>Bacillati</taxon>
        <taxon>Bacillota</taxon>
        <taxon>Bacilli</taxon>
        <taxon>Bacillales</taxon>
        <taxon>Paenibacillaceae</taxon>
        <taxon>Cohnella</taxon>
    </lineage>
</organism>
<keyword evidence="2" id="KW-0238">DNA-binding</keyword>
<dbReference type="EMBL" id="QRDZ01000027">
    <property type="protein sequence ID" value="RED62948.1"/>
    <property type="molecule type" value="Genomic_DNA"/>
</dbReference>
<keyword evidence="6" id="KW-1185">Reference proteome</keyword>
<evidence type="ECO:0000256" key="1">
    <source>
        <dbReference type="ARBA" id="ARBA00023015"/>
    </source>
</evidence>
<dbReference type="SMART" id="SM00354">
    <property type="entry name" value="HTH_LACI"/>
    <property type="match status" value="1"/>
</dbReference>
<dbReference type="PANTHER" id="PTHR30146:SF109">
    <property type="entry name" value="HTH-TYPE TRANSCRIPTIONAL REGULATOR GALS"/>
    <property type="match status" value="1"/>
</dbReference>
<comment type="caution">
    <text evidence="5">The sequence shown here is derived from an EMBL/GenBank/DDBJ whole genome shotgun (WGS) entry which is preliminary data.</text>
</comment>
<evidence type="ECO:0000256" key="2">
    <source>
        <dbReference type="ARBA" id="ARBA00023125"/>
    </source>
</evidence>
<dbReference type="PANTHER" id="PTHR30146">
    <property type="entry name" value="LACI-RELATED TRANSCRIPTIONAL REPRESSOR"/>
    <property type="match status" value="1"/>
</dbReference>
<dbReference type="InterPro" id="IPR028082">
    <property type="entry name" value="Peripla_BP_I"/>
</dbReference>
<dbReference type="Pfam" id="PF00356">
    <property type="entry name" value="LacI"/>
    <property type="match status" value="1"/>
</dbReference>
<evidence type="ECO:0000313" key="5">
    <source>
        <dbReference type="EMBL" id="RED62948.1"/>
    </source>
</evidence>
<name>A0A3D9IMK9_9BACL</name>
<dbReference type="InterPro" id="IPR010982">
    <property type="entry name" value="Lambda_DNA-bd_dom_sf"/>
</dbReference>
<dbReference type="Proteomes" id="UP000256977">
    <property type="component" value="Unassembled WGS sequence"/>
</dbReference>
<dbReference type="RefSeq" id="WP_116063861.1">
    <property type="nucleotide sequence ID" value="NZ_QRDZ01000027.1"/>
</dbReference>
<evidence type="ECO:0000256" key="3">
    <source>
        <dbReference type="ARBA" id="ARBA00023163"/>
    </source>
</evidence>
<dbReference type="PROSITE" id="PS00356">
    <property type="entry name" value="HTH_LACI_1"/>
    <property type="match status" value="1"/>
</dbReference>
<dbReference type="OrthoDB" id="9796186at2"/>
<protein>
    <submittedName>
        <fullName evidence="5">LacI family transcriptional regulator</fullName>
    </submittedName>
</protein>
<dbReference type="InterPro" id="IPR000843">
    <property type="entry name" value="HTH_LacI"/>
</dbReference>
<dbReference type="PROSITE" id="PS50932">
    <property type="entry name" value="HTH_LACI_2"/>
    <property type="match status" value="1"/>
</dbReference>
<dbReference type="SUPFAM" id="SSF53822">
    <property type="entry name" value="Periplasmic binding protein-like I"/>
    <property type="match status" value="1"/>
</dbReference>
<sequence>MSTIKDIAKHAGVSVATVSYVLNNNRYVSPEKKERVLAAIRELNYAPNAAARGLRARESRTIGLIVSDISNPFYPDLAKGCEDEAQKHGYAVHMINTNDQPERMRQAAAQAREGKIDGLIVTSALEADRELLQSLRERGFPLVLAHRRLEGLDADLVESDNFEGGLMAARHMLRMGHRRIAFMSGVAGSPTSKLREEGYRQAMKEAGIDVPPEWTLSGEAKYTASYERMLGYADMPPDERPTAVINMSDVGAMGVLDAAADRGLRVPEDVAVMGFDDLFLAAFRSVRLTTVRIPRYELGRRATELLLERLSEASRDARHVVLPVELIVRGTCGGEQA</sequence>
<dbReference type="InterPro" id="IPR046335">
    <property type="entry name" value="LacI/GalR-like_sensor"/>
</dbReference>
<keyword evidence="1" id="KW-0805">Transcription regulation</keyword>
<dbReference type="Gene3D" id="3.40.50.2300">
    <property type="match status" value="2"/>
</dbReference>
<feature type="domain" description="HTH lacI-type" evidence="4">
    <location>
        <begin position="2"/>
        <end position="56"/>
    </location>
</feature>
<dbReference type="GO" id="GO:0003700">
    <property type="term" value="F:DNA-binding transcription factor activity"/>
    <property type="evidence" value="ECO:0007669"/>
    <property type="project" value="TreeGrafter"/>
</dbReference>
<accession>A0A3D9IMK9</accession>
<dbReference type="Pfam" id="PF13377">
    <property type="entry name" value="Peripla_BP_3"/>
    <property type="match status" value="1"/>
</dbReference>
<dbReference type="SUPFAM" id="SSF47413">
    <property type="entry name" value="lambda repressor-like DNA-binding domains"/>
    <property type="match status" value="1"/>
</dbReference>
<dbReference type="PRINTS" id="PR00036">
    <property type="entry name" value="HTHLACI"/>
</dbReference>
<dbReference type="GO" id="GO:0000976">
    <property type="term" value="F:transcription cis-regulatory region binding"/>
    <property type="evidence" value="ECO:0007669"/>
    <property type="project" value="TreeGrafter"/>
</dbReference>
<dbReference type="Gene3D" id="1.10.260.40">
    <property type="entry name" value="lambda repressor-like DNA-binding domains"/>
    <property type="match status" value="1"/>
</dbReference>
<evidence type="ECO:0000259" key="4">
    <source>
        <dbReference type="PROSITE" id="PS50932"/>
    </source>
</evidence>
<gene>
    <name evidence="5" type="ORF">DFP98_12750</name>
</gene>
<dbReference type="CDD" id="cd01392">
    <property type="entry name" value="HTH_LacI"/>
    <property type="match status" value="1"/>
</dbReference>
<keyword evidence="3" id="KW-0804">Transcription</keyword>
<dbReference type="AlphaFoldDB" id="A0A3D9IMK9"/>
<dbReference type="CDD" id="cd06267">
    <property type="entry name" value="PBP1_LacI_sugar_binding-like"/>
    <property type="match status" value="1"/>
</dbReference>
<reference evidence="5 6" key="1">
    <citation type="submission" date="2018-07" db="EMBL/GenBank/DDBJ databases">
        <title>Genomic Encyclopedia of Type Strains, Phase III (KMG-III): the genomes of soil and plant-associated and newly described type strains.</title>
        <authorList>
            <person name="Whitman W."/>
        </authorList>
    </citation>
    <scope>NUCLEOTIDE SEQUENCE [LARGE SCALE GENOMIC DNA]</scope>
    <source>
        <strain evidence="5 6">CECT 7287</strain>
    </source>
</reference>